<dbReference type="RefSeq" id="WP_119857432.1">
    <property type="nucleotide sequence ID" value="NZ_QYYD01000015.1"/>
</dbReference>
<sequence>MKKKLPELKSDDEAEAFVAEADLTDYDLSGLVTMQFELKPKNKSINLRLPEQLLSAVRKEAKIAGMPYQRFIRMALERAVQRSKT</sequence>
<dbReference type="EMBL" id="QYYD01000015">
    <property type="protein sequence ID" value="RJF70694.1"/>
    <property type="molecule type" value="Genomic_DNA"/>
</dbReference>
<dbReference type="InterPro" id="IPR010985">
    <property type="entry name" value="Ribbon_hlx_hlx"/>
</dbReference>
<name>A0A418V3P6_RHOPL</name>
<dbReference type="Pfam" id="PF12441">
    <property type="entry name" value="CopG_antitoxin"/>
    <property type="match status" value="1"/>
</dbReference>
<proteinExistence type="predicted"/>
<evidence type="ECO:0000313" key="1">
    <source>
        <dbReference type="EMBL" id="RJF70694.1"/>
    </source>
</evidence>
<organism evidence="1 2">
    <name type="scientific">Rhodopseudomonas palustris</name>
    <dbReference type="NCBI Taxonomy" id="1076"/>
    <lineage>
        <taxon>Bacteria</taxon>
        <taxon>Pseudomonadati</taxon>
        <taxon>Pseudomonadota</taxon>
        <taxon>Alphaproteobacteria</taxon>
        <taxon>Hyphomicrobiales</taxon>
        <taxon>Nitrobacteraceae</taxon>
        <taxon>Rhodopseudomonas</taxon>
    </lineage>
</organism>
<comment type="caution">
    <text evidence="1">The sequence shown here is derived from an EMBL/GenBank/DDBJ whole genome shotgun (WGS) entry which is preliminary data.</text>
</comment>
<dbReference type="AlphaFoldDB" id="A0A418V3P6"/>
<dbReference type="SUPFAM" id="SSF47598">
    <property type="entry name" value="Ribbon-helix-helix"/>
    <property type="match status" value="1"/>
</dbReference>
<evidence type="ECO:0000313" key="2">
    <source>
        <dbReference type="Proteomes" id="UP000285523"/>
    </source>
</evidence>
<gene>
    <name evidence="1" type="ORF">D4Q52_15305</name>
</gene>
<dbReference type="InterPro" id="IPR022148">
    <property type="entry name" value="CopG_antitoxin"/>
</dbReference>
<reference evidence="1 2" key="1">
    <citation type="submission" date="2018-09" db="EMBL/GenBank/DDBJ databases">
        <title>Draft genome sequence of Rhodopseudomonas palustris 2.1.18.</title>
        <authorList>
            <person name="Robertson S.L."/>
            <person name="Meyer T.E."/>
            <person name="Kyndt J.A."/>
        </authorList>
    </citation>
    <scope>NUCLEOTIDE SEQUENCE [LARGE SCALE GENOMIC DNA]</scope>
    <source>
        <strain evidence="1 2">2.1.18</strain>
    </source>
</reference>
<dbReference type="OrthoDB" id="1551132at2"/>
<protein>
    <submittedName>
        <fullName evidence="1">Uncharacterized protein</fullName>
    </submittedName>
</protein>
<dbReference type="Proteomes" id="UP000285523">
    <property type="component" value="Unassembled WGS sequence"/>
</dbReference>
<dbReference type="GO" id="GO:0006355">
    <property type="term" value="P:regulation of DNA-templated transcription"/>
    <property type="evidence" value="ECO:0007669"/>
    <property type="project" value="InterPro"/>
</dbReference>
<accession>A0A418V3P6</accession>